<dbReference type="Proteomes" id="UP000219193">
    <property type="component" value="Unassembled WGS sequence"/>
</dbReference>
<organism evidence="1 2">
    <name type="scientific">Salinimicrobium sediminis</name>
    <dbReference type="NCBI Taxonomy" id="1343891"/>
    <lineage>
        <taxon>Bacteria</taxon>
        <taxon>Pseudomonadati</taxon>
        <taxon>Bacteroidota</taxon>
        <taxon>Flavobacteriia</taxon>
        <taxon>Flavobacteriales</taxon>
        <taxon>Flavobacteriaceae</taxon>
        <taxon>Salinimicrobium</taxon>
    </lineage>
</organism>
<gene>
    <name evidence="1" type="ORF">SAMN06296241_1745</name>
</gene>
<dbReference type="AlphaFoldDB" id="A0A285X712"/>
<proteinExistence type="predicted"/>
<sequence length="58" mass="6523">MGTIIIKDPRSLAITPLNFENFVFPSPAPFVKDSKNPTIRSNDLLMLFFSFLALLILP</sequence>
<dbReference type="RefSeq" id="WP_179670516.1">
    <property type="nucleotide sequence ID" value="NZ_OCMF01000002.1"/>
</dbReference>
<evidence type="ECO:0000313" key="1">
    <source>
        <dbReference type="EMBL" id="SOC80199.1"/>
    </source>
</evidence>
<reference evidence="2" key="1">
    <citation type="submission" date="2017-09" db="EMBL/GenBank/DDBJ databases">
        <authorList>
            <person name="Varghese N."/>
            <person name="Submissions S."/>
        </authorList>
    </citation>
    <scope>NUCLEOTIDE SEQUENCE [LARGE SCALE GENOMIC DNA]</scope>
    <source>
        <strain evidence="2">CGMCC 1.12641</strain>
    </source>
</reference>
<accession>A0A285X712</accession>
<dbReference type="EMBL" id="OCMF01000002">
    <property type="protein sequence ID" value="SOC80199.1"/>
    <property type="molecule type" value="Genomic_DNA"/>
</dbReference>
<evidence type="ECO:0000313" key="2">
    <source>
        <dbReference type="Proteomes" id="UP000219193"/>
    </source>
</evidence>
<name>A0A285X712_9FLAO</name>
<protein>
    <submittedName>
        <fullName evidence="1">Uncharacterized protein</fullName>
    </submittedName>
</protein>
<keyword evidence="2" id="KW-1185">Reference proteome</keyword>